<proteinExistence type="predicted"/>
<keyword evidence="4" id="KW-1185">Reference proteome</keyword>
<keyword evidence="1" id="KW-0469">Meiosis</keyword>
<dbReference type="InterPro" id="IPR019734">
    <property type="entry name" value="TPR_rpt"/>
</dbReference>
<evidence type="ECO:0000256" key="1">
    <source>
        <dbReference type="ARBA" id="ARBA00023254"/>
    </source>
</evidence>
<dbReference type="EnsemblPlants" id="AUR62008065-RA">
    <property type="protein sequence ID" value="AUR62008065-RA:cds"/>
    <property type="gene ID" value="AUR62008065"/>
</dbReference>
<dbReference type="PANTHER" id="PTHR40375">
    <property type="entry name" value="SPORULATION-SPECIFIC PROTEIN 22"/>
    <property type="match status" value="1"/>
</dbReference>
<dbReference type="SMART" id="SM00028">
    <property type="entry name" value="TPR"/>
    <property type="match status" value="2"/>
</dbReference>
<dbReference type="InterPro" id="IPR039057">
    <property type="entry name" value="Spo22/ZIP4"/>
</dbReference>
<name>A0A803L876_CHEQI</name>
<reference evidence="3" key="2">
    <citation type="submission" date="2021-03" db="UniProtKB">
        <authorList>
            <consortium name="EnsemblPlants"/>
        </authorList>
    </citation>
    <scope>IDENTIFICATION</scope>
</reference>
<dbReference type="InterPro" id="IPR013940">
    <property type="entry name" value="Spo22/ZIP4/TEX11"/>
</dbReference>
<dbReference type="AlphaFoldDB" id="A0A803L876"/>
<sequence>MRIAEINSPDLRQHDAVSLTLQQIESLVKQIELLSPKTSPLPSSLSPQLRQCLTQLSQLGPSSFSKSVKLQLWKLSYRLWNSCVDLTNAGLKGHVELRQSAADILAIAGDVAGVPSPAMKAASFYYKTGLIWHEMRKFDLANDCYEKATDLVAKVEIDSISDLGERKLLLDLNIARARTAWEVSDRNVSIALLNRSKKFLFETAENYRILAEQYLAFGKAVLMKSGVSEGNEALKLMNEGLELCEKGLRVVKKTDETLSLKTLRDTTLRFIAASHLQREEFDSVVKCVRVLRDYSGVKSGDQHPSLSVLALKAWLGLGRFSEAEKELRDMVVNKGVPEAVWVSAVEAYFKAVGVAGVETVKSIFLGLLGRCQVSACAAVRVIYKVIGEGGGGGEGLRIREIMAEELVSDERVVTLFAETSLVETPDLLTHLISLSSAAAHFRSKDYEISAGLFEKAMLYVPSGTESRILRAKGYRVLCLCHLGLSQLDQAKEYIDEAEKLEPNIACAFLKFKIYLQKNDHAAAITQMKAMTGCTDFTTEFLSLAAHEAVACRALGVAVSSLSDLLNFYTSGKPMPVAEIVVVRTTLAILVQESGHEYDLLKHMKRAQTRMTELGPDNFFGKGEVGRREQNWIATNAWNAGTRAGLEENYELCAEFLSLAAEFYDVKIDREAEGNNIMVCKSIVLAVSAMIATEKQKKVAMLDAQVRKAIELLDRVGKLVESLSAAENPSDCQDSSLDPKFQLVYMLNAYELYGRLKDSRSQQLLVKSYLNSKVSNPKDLLQIGLAFSQGSQFNAEVATTTLNACLSGLLASPLPDYNEVAIVIRRLITIAVVYKGDADDEAVYNLYKQAQRIMVGLREGEYPVAEGKWLATTSWNRAAVPVRLRQVDGAKKWMSLALEFAKKVPGMETYKACMEDFIASFEKKQQEDEEKRSKLTS</sequence>
<evidence type="ECO:0000256" key="2">
    <source>
        <dbReference type="ARBA" id="ARBA00031845"/>
    </source>
</evidence>
<dbReference type="OMA" id="WEISDRT"/>
<dbReference type="GO" id="GO:0051321">
    <property type="term" value="P:meiotic cell cycle"/>
    <property type="evidence" value="ECO:0007669"/>
    <property type="project" value="UniProtKB-KW"/>
</dbReference>
<dbReference type="GO" id="GO:0090173">
    <property type="term" value="P:regulation of synaptonemal complex assembly"/>
    <property type="evidence" value="ECO:0007669"/>
    <property type="project" value="InterPro"/>
</dbReference>
<dbReference type="SUPFAM" id="SSF48452">
    <property type="entry name" value="TPR-like"/>
    <property type="match status" value="1"/>
</dbReference>
<dbReference type="PANTHER" id="PTHR40375:SF2">
    <property type="entry name" value="SPORULATION-SPECIFIC PROTEIN 22"/>
    <property type="match status" value="1"/>
</dbReference>
<organism evidence="3 4">
    <name type="scientific">Chenopodium quinoa</name>
    <name type="common">Quinoa</name>
    <dbReference type="NCBI Taxonomy" id="63459"/>
    <lineage>
        <taxon>Eukaryota</taxon>
        <taxon>Viridiplantae</taxon>
        <taxon>Streptophyta</taxon>
        <taxon>Embryophyta</taxon>
        <taxon>Tracheophyta</taxon>
        <taxon>Spermatophyta</taxon>
        <taxon>Magnoliopsida</taxon>
        <taxon>eudicotyledons</taxon>
        <taxon>Gunneridae</taxon>
        <taxon>Pentapetalae</taxon>
        <taxon>Caryophyllales</taxon>
        <taxon>Chenopodiaceae</taxon>
        <taxon>Chenopodioideae</taxon>
        <taxon>Atripliceae</taxon>
        <taxon>Chenopodium</taxon>
    </lineage>
</organism>
<dbReference type="Proteomes" id="UP000596660">
    <property type="component" value="Unplaced"/>
</dbReference>
<evidence type="ECO:0000313" key="4">
    <source>
        <dbReference type="Proteomes" id="UP000596660"/>
    </source>
</evidence>
<dbReference type="Gramene" id="AUR62008065-RA">
    <property type="protein sequence ID" value="AUR62008065-RA:cds"/>
    <property type="gene ID" value="AUR62008065"/>
</dbReference>
<reference evidence="3" key="1">
    <citation type="journal article" date="2017" name="Nature">
        <title>The genome of Chenopodium quinoa.</title>
        <authorList>
            <person name="Jarvis D.E."/>
            <person name="Ho Y.S."/>
            <person name="Lightfoot D.J."/>
            <person name="Schmoeckel S.M."/>
            <person name="Li B."/>
            <person name="Borm T.J.A."/>
            <person name="Ohyanagi H."/>
            <person name="Mineta K."/>
            <person name="Michell C.T."/>
            <person name="Saber N."/>
            <person name="Kharbatia N.M."/>
            <person name="Rupper R.R."/>
            <person name="Sharp A.R."/>
            <person name="Dally N."/>
            <person name="Boughton B.A."/>
            <person name="Woo Y.H."/>
            <person name="Gao G."/>
            <person name="Schijlen E.G.W.M."/>
            <person name="Guo X."/>
            <person name="Momin A.A."/>
            <person name="Negrao S."/>
            <person name="Al-Babili S."/>
            <person name="Gehring C."/>
            <person name="Roessner U."/>
            <person name="Jung C."/>
            <person name="Murphy K."/>
            <person name="Arold S.T."/>
            <person name="Gojobori T."/>
            <person name="van der Linden C.G."/>
            <person name="van Loo E.N."/>
            <person name="Jellen E.N."/>
            <person name="Maughan P.J."/>
            <person name="Tester M."/>
        </authorList>
    </citation>
    <scope>NUCLEOTIDE SEQUENCE [LARGE SCALE GENOMIC DNA]</scope>
    <source>
        <strain evidence="3">cv. PI 614886</strain>
    </source>
</reference>
<dbReference type="Pfam" id="PF08631">
    <property type="entry name" value="SPO22"/>
    <property type="match status" value="1"/>
</dbReference>
<dbReference type="Gene3D" id="1.25.40.10">
    <property type="entry name" value="Tetratricopeptide repeat domain"/>
    <property type="match status" value="1"/>
</dbReference>
<protein>
    <recommendedName>
        <fullName evidence="2">Protein ZIP4 homolog</fullName>
    </recommendedName>
</protein>
<evidence type="ECO:0000313" key="3">
    <source>
        <dbReference type="EnsemblPlants" id="AUR62008065-RA:cds"/>
    </source>
</evidence>
<dbReference type="InterPro" id="IPR011990">
    <property type="entry name" value="TPR-like_helical_dom_sf"/>
</dbReference>
<accession>A0A803L876</accession>